<proteinExistence type="predicted"/>
<evidence type="ECO:0000313" key="3">
    <source>
        <dbReference type="Proteomes" id="UP000516367"/>
    </source>
</evidence>
<protein>
    <submittedName>
        <fullName evidence="2">Uncharacterized protein</fullName>
    </submittedName>
</protein>
<evidence type="ECO:0000313" key="2">
    <source>
        <dbReference type="EMBL" id="QNR52940.1"/>
    </source>
</evidence>
<sequence>MGVIKKLVPNVEIACFEIMFAIAVVVNVLGYGYQYQIIEETSK</sequence>
<keyword evidence="1" id="KW-0812">Transmembrane</keyword>
<dbReference type="Proteomes" id="UP000516367">
    <property type="component" value="Segment"/>
</dbReference>
<keyword evidence="1" id="KW-1133">Transmembrane helix</keyword>
<name>A0A7H0XD50_9CAUD</name>
<dbReference type="EMBL" id="MT884009">
    <property type="protein sequence ID" value="QNR52940.1"/>
    <property type="molecule type" value="Genomic_DNA"/>
</dbReference>
<organism evidence="2 3">
    <name type="scientific">Escherichia phage vb_EcoM_bov11CS3</name>
    <dbReference type="NCBI Taxonomy" id="2763522"/>
    <lineage>
        <taxon>Viruses</taxon>
        <taxon>Duplodnaviria</taxon>
        <taxon>Heunggongvirae</taxon>
        <taxon>Uroviricota</taxon>
        <taxon>Caudoviricetes</taxon>
        <taxon>Vequintavirinae</taxon>
        <taxon>Vequintavirus</taxon>
        <taxon>Vequintavirus slur16</taxon>
    </lineage>
</organism>
<keyword evidence="1" id="KW-0472">Membrane</keyword>
<evidence type="ECO:0000256" key="1">
    <source>
        <dbReference type="SAM" id="Phobius"/>
    </source>
</evidence>
<feature type="transmembrane region" description="Helical" evidence="1">
    <location>
        <begin position="12"/>
        <end position="33"/>
    </location>
</feature>
<accession>A0A7H0XD50</accession>
<reference evidence="2 3" key="1">
    <citation type="submission" date="2020-08" db="EMBL/GenBank/DDBJ databases">
        <title>Complete genomes of novel bovine T4, rv5-like and Dillon viruses effective against Escherichia coli O157.</title>
        <authorList>
            <person name="Svab D."/>
            <person name="Falgenhauer L."/>
            <person name="Chakraborty T."/>
            <person name="Toth I."/>
        </authorList>
    </citation>
    <scope>NUCLEOTIDE SEQUENCE [LARGE SCALE GENOMIC DNA]</scope>
</reference>